<dbReference type="PROSITE" id="PS00108">
    <property type="entry name" value="PROTEIN_KINASE_ST"/>
    <property type="match status" value="1"/>
</dbReference>
<evidence type="ECO:0000256" key="3">
    <source>
        <dbReference type="ARBA" id="ARBA00004604"/>
    </source>
</evidence>
<feature type="region of interest" description="Disordered" evidence="21">
    <location>
        <begin position="1"/>
        <end position="49"/>
    </location>
</feature>
<evidence type="ECO:0000256" key="4">
    <source>
        <dbReference type="ARBA" id="ARBA00022490"/>
    </source>
</evidence>
<dbReference type="InterPro" id="IPR017441">
    <property type="entry name" value="Protein_kinase_ATP_BS"/>
</dbReference>
<dbReference type="GO" id="GO:0000776">
    <property type="term" value="C:kinetochore"/>
    <property type="evidence" value="ECO:0007669"/>
    <property type="project" value="TreeGrafter"/>
</dbReference>
<evidence type="ECO:0000256" key="11">
    <source>
        <dbReference type="ARBA" id="ARBA00022777"/>
    </source>
</evidence>
<evidence type="ECO:0000256" key="19">
    <source>
        <dbReference type="PROSITE-ProRule" id="PRU10141"/>
    </source>
</evidence>
<feature type="binding site" evidence="19">
    <location>
        <position position="98"/>
    </location>
    <ligand>
        <name>ATP</name>
        <dbReference type="ChEBI" id="CHEBI:30616"/>
    </ligand>
</feature>
<evidence type="ECO:0000256" key="10">
    <source>
        <dbReference type="ARBA" id="ARBA00022763"/>
    </source>
</evidence>
<dbReference type="PROSITE" id="PS50011">
    <property type="entry name" value="PROTEIN_KINASE_DOM"/>
    <property type="match status" value="1"/>
</dbReference>
<evidence type="ECO:0000256" key="16">
    <source>
        <dbReference type="ARBA" id="ARBA00023306"/>
    </source>
</evidence>
<dbReference type="InterPro" id="IPR036947">
    <property type="entry name" value="POLO_box_dom_sf"/>
</dbReference>
<evidence type="ECO:0000256" key="12">
    <source>
        <dbReference type="ARBA" id="ARBA00022840"/>
    </source>
</evidence>
<dbReference type="GO" id="GO:0007052">
    <property type="term" value="P:mitotic spindle organization"/>
    <property type="evidence" value="ECO:0007669"/>
    <property type="project" value="TreeGrafter"/>
</dbReference>
<gene>
    <name evidence="24" type="primary">PLK3</name>
</gene>
<keyword evidence="12 19" id="KW-0067">ATP-binding</keyword>
<dbReference type="FunFam" id="1.10.510.10:FF:000189">
    <property type="entry name" value="Serine/threonine-protein kinase PLK"/>
    <property type="match status" value="1"/>
</dbReference>
<dbReference type="GO" id="GO:0005794">
    <property type="term" value="C:Golgi apparatus"/>
    <property type="evidence" value="ECO:0007669"/>
    <property type="project" value="UniProtKB-SubCell"/>
</dbReference>
<dbReference type="Pfam" id="PF00069">
    <property type="entry name" value="Pkinase"/>
    <property type="match status" value="1"/>
</dbReference>
<proteinExistence type="inferred from homology"/>
<dbReference type="SUPFAM" id="SSF82615">
    <property type="entry name" value="Polo-box domain"/>
    <property type="match status" value="2"/>
</dbReference>
<evidence type="ECO:0000256" key="20">
    <source>
        <dbReference type="RuleBase" id="RU361162"/>
    </source>
</evidence>
<keyword evidence="13" id="KW-0333">Golgi apparatus</keyword>
<comment type="similarity">
    <text evidence="20">Belongs to the protein kinase superfamily. Ser/Thr protein kinase family. CDC5/Polo subfamily.</text>
</comment>
<evidence type="ECO:0000256" key="8">
    <source>
        <dbReference type="ARBA" id="ARBA00022737"/>
    </source>
</evidence>
<keyword evidence="8" id="KW-0677">Repeat</keyword>
<evidence type="ECO:0000256" key="2">
    <source>
        <dbReference type="ARBA" id="ARBA00004555"/>
    </source>
</evidence>
<dbReference type="PROSITE" id="PS50078">
    <property type="entry name" value="POLO_BOX"/>
    <property type="match status" value="2"/>
</dbReference>
<keyword evidence="14" id="KW-0206">Cytoskeleton</keyword>
<dbReference type="InterPro" id="IPR033695">
    <property type="entry name" value="POLO_box_2"/>
</dbReference>
<keyword evidence="9 19" id="KW-0547">Nucleotide-binding</keyword>
<reference evidence="24" key="2">
    <citation type="submission" date="2025-09" db="UniProtKB">
        <authorList>
            <consortium name="Ensembl"/>
        </authorList>
    </citation>
    <scope>IDENTIFICATION</scope>
</reference>
<dbReference type="PANTHER" id="PTHR24345:SF42">
    <property type="entry name" value="SERINE_THREONINE-PROTEIN KINASE PLK3"/>
    <property type="match status" value="1"/>
</dbReference>
<dbReference type="GO" id="GO:0005730">
    <property type="term" value="C:nucleolus"/>
    <property type="evidence" value="ECO:0007669"/>
    <property type="project" value="UniProtKB-SubCell"/>
</dbReference>
<dbReference type="GO" id="GO:0000922">
    <property type="term" value="C:spindle pole"/>
    <property type="evidence" value="ECO:0007669"/>
    <property type="project" value="TreeGrafter"/>
</dbReference>
<evidence type="ECO:0000256" key="1">
    <source>
        <dbReference type="ARBA" id="ARBA00004300"/>
    </source>
</evidence>
<dbReference type="CDD" id="cd13117">
    <property type="entry name" value="POLO_box_2"/>
    <property type="match status" value="1"/>
</dbReference>
<dbReference type="FunFam" id="3.30.1120.30:FF:000001">
    <property type="entry name" value="Serine/threonine-protein kinase PLK"/>
    <property type="match status" value="1"/>
</dbReference>
<name>A0A8C7EGT8_NOTPE</name>
<dbReference type="Proteomes" id="UP000694420">
    <property type="component" value="Unplaced"/>
</dbReference>
<evidence type="ECO:0000259" key="23">
    <source>
        <dbReference type="PROSITE" id="PS50078"/>
    </source>
</evidence>
<organism evidence="24 25">
    <name type="scientific">Nothoprocta perdicaria</name>
    <name type="common">Chilean tinamou</name>
    <name type="synonym">Crypturus perdicarius</name>
    <dbReference type="NCBI Taxonomy" id="30464"/>
    <lineage>
        <taxon>Eukaryota</taxon>
        <taxon>Metazoa</taxon>
        <taxon>Chordata</taxon>
        <taxon>Craniata</taxon>
        <taxon>Vertebrata</taxon>
        <taxon>Euteleostomi</taxon>
        <taxon>Archelosauria</taxon>
        <taxon>Archosauria</taxon>
        <taxon>Dinosauria</taxon>
        <taxon>Saurischia</taxon>
        <taxon>Theropoda</taxon>
        <taxon>Coelurosauria</taxon>
        <taxon>Aves</taxon>
        <taxon>Palaeognathae</taxon>
        <taxon>Tinamiformes</taxon>
        <taxon>Tinamidae</taxon>
        <taxon>Nothoprocta</taxon>
    </lineage>
</organism>
<dbReference type="GO" id="GO:0023051">
    <property type="term" value="P:regulation of signaling"/>
    <property type="evidence" value="ECO:0007669"/>
    <property type="project" value="UniProtKB-ARBA"/>
</dbReference>
<keyword evidence="15" id="KW-0539">Nucleus</keyword>
<evidence type="ECO:0000256" key="13">
    <source>
        <dbReference type="ARBA" id="ARBA00023034"/>
    </source>
</evidence>
<evidence type="ECO:0000256" key="17">
    <source>
        <dbReference type="ARBA" id="ARBA00047802"/>
    </source>
</evidence>
<dbReference type="GO" id="GO:0005524">
    <property type="term" value="F:ATP binding"/>
    <property type="evidence" value="ECO:0007669"/>
    <property type="project" value="UniProtKB-UniRule"/>
</dbReference>
<feature type="domain" description="POLO box" evidence="23">
    <location>
        <begin position="535"/>
        <end position="619"/>
    </location>
</feature>
<feature type="domain" description="Protein kinase" evidence="22">
    <location>
        <begin position="60"/>
        <end position="312"/>
    </location>
</feature>
<dbReference type="PANTHER" id="PTHR24345">
    <property type="entry name" value="SERINE/THREONINE-PROTEIN KINASE PLK"/>
    <property type="match status" value="1"/>
</dbReference>
<dbReference type="AlphaFoldDB" id="A0A8C7EGT8"/>
<comment type="catalytic activity">
    <reaction evidence="17 20">
        <text>L-threonyl-[protein] + ATP = O-phospho-L-threonyl-[protein] + ADP + H(+)</text>
        <dbReference type="Rhea" id="RHEA:46608"/>
        <dbReference type="Rhea" id="RHEA-COMP:11060"/>
        <dbReference type="Rhea" id="RHEA-COMP:11605"/>
        <dbReference type="ChEBI" id="CHEBI:15378"/>
        <dbReference type="ChEBI" id="CHEBI:30013"/>
        <dbReference type="ChEBI" id="CHEBI:30616"/>
        <dbReference type="ChEBI" id="CHEBI:61977"/>
        <dbReference type="ChEBI" id="CHEBI:456216"/>
        <dbReference type="EC" id="2.7.11.21"/>
    </reaction>
</comment>
<dbReference type="Pfam" id="PF00659">
    <property type="entry name" value="POLO_box"/>
    <property type="match status" value="2"/>
</dbReference>
<evidence type="ECO:0000256" key="14">
    <source>
        <dbReference type="ARBA" id="ARBA00023212"/>
    </source>
</evidence>
<dbReference type="InterPro" id="IPR011009">
    <property type="entry name" value="Kinase-like_dom_sf"/>
</dbReference>
<reference evidence="24" key="1">
    <citation type="submission" date="2025-08" db="UniProtKB">
        <authorList>
            <consortium name="Ensembl"/>
        </authorList>
    </citation>
    <scope>IDENTIFICATION</scope>
</reference>
<evidence type="ECO:0000256" key="9">
    <source>
        <dbReference type="ARBA" id="ARBA00022741"/>
    </source>
</evidence>
<evidence type="ECO:0000313" key="24">
    <source>
        <dbReference type="Ensembl" id="ENSNPEP00000018796.1"/>
    </source>
</evidence>
<dbReference type="GO" id="GO:0004674">
    <property type="term" value="F:protein serine/threonine kinase activity"/>
    <property type="evidence" value="ECO:0007669"/>
    <property type="project" value="UniProtKB-KW"/>
</dbReference>
<keyword evidence="6 20" id="KW-0808">Transferase</keyword>
<dbReference type="GO" id="GO:0006974">
    <property type="term" value="P:DNA damage response"/>
    <property type="evidence" value="ECO:0007669"/>
    <property type="project" value="UniProtKB-KW"/>
</dbReference>
<keyword evidence="16" id="KW-0131">Cell cycle</keyword>
<dbReference type="InterPro" id="IPR000959">
    <property type="entry name" value="POLO_box_dom"/>
</dbReference>
<keyword evidence="5 20" id="KW-0723">Serine/threonine-protein kinase</keyword>
<dbReference type="Gene3D" id="3.30.200.20">
    <property type="entry name" value="Phosphorylase Kinase, domain 1"/>
    <property type="match status" value="1"/>
</dbReference>
<dbReference type="GO" id="GO:0090166">
    <property type="term" value="P:Golgi disassembly"/>
    <property type="evidence" value="ECO:0007669"/>
    <property type="project" value="TreeGrafter"/>
</dbReference>
<dbReference type="GO" id="GO:0010646">
    <property type="term" value="P:regulation of cell communication"/>
    <property type="evidence" value="ECO:0007669"/>
    <property type="project" value="UniProtKB-ARBA"/>
</dbReference>
<evidence type="ECO:0000256" key="18">
    <source>
        <dbReference type="ARBA" id="ARBA00048347"/>
    </source>
</evidence>
<dbReference type="SMART" id="SM00220">
    <property type="entry name" value="S_TKc"/>
    <property type="match status" value="1"/>
</dbReference>
<dbReference type="InterPro" id="IPR000719">
    <property type="entry name" value="Prot_kinase_dom"/>
</dbReference>
<accession>A0A8C7EGT8</accession>
<dbReference type="GO" id="GO:0044819">
    <property type="term" value="P:mitotic G1/S transition checkpoint signaling"/>
    <property type="evidence" value="ECO:0007669"/>
    <property type="project" value="TreeGrafter"/>
</dbReference>
<dbReference type="InterPro" id="IPR008271">
    <property type="entry name" value="Ser/Thr_kinase_AS"/>
</dbReference>
<dbReference type="CDD" id="cd13118">
    <property type="entry name" value="POLO_box_1"/>
    <property type="match status" value="1"/>
</dbReference>
<dbReference type="GO" id="GO:0005813">
    <property type="term" value="C:centrosome"/>
    <property type="evidence" value="ECO:0007669"/>
    <property type="project" value="UniProtKB-SubCell"/>
</dbReference>
<keyword evidence="10" id="KW-0227">DNA damage</keyword>
<comment type="catalytic activity">
    <reaction evidence="18">
        <text>L-seryl-[protein] + ATP = O-phospho-L-seryl-[protein] + ADP + H(+)</text>
        <dbReference type="Rhea" id="RHEA:17989"/>
        <dbReference type="Rhea" id="RHEA-COMP:9863"/>
        <dbReference type="Rhea" id="RHEA-COMP:11604"/>
        <dbReference type="ChEBI" id="CHEBI:15378"/>
        <dbReference type="ChEBI" id="CHEBI:29999"/>
        <dbReference type="ChEBI" id="CHEBI:30616"/>
        <dbReference type="ChEBI" id="CHEBI:83421"/>
        <dbReference type="ChEBI" id="CHEBI:456216"/>
        <dbReference type="EC" id="2.7.11.21"/>
    </reaction>
</comment>
<dbReference type="InterPro" id="IPR033701">
    <property type="entry name" value="POLO_box_1"/>
</dbReference>
<keyword evidence="25" id="KW-1185">Reference proteome</keyword>
<evidence type="ECO:0000256" key="21">
    <source>
        <dbReference type="SAM" id="MobiDB-lite"/>
    </source>
</evidence>
<feature type="domain" description="POLO box" evidence="23">
    <location>
        <begin position="438"/>
        <end position="516"/>
    </location>
</feature>
<dbReference type="EC" id="2.7.11.21" evidence="20"/>
<evidence type="ECO:0000313" key="25">
    <source>
        <dbReference type="Proteomes" id="UP000694420"/>
    </source>
</evidence>
<comment type="subcellular location">
    <subcellularLocation>
        <location evidence="1">Cytoplasm</location>
        <location evidence="1">Cytoskeleton</location>
        <location evidence="1">Microtubule organizing center</location>
        <location evidence="1">Centrosome</location>
    </subcellularLocation>
    <subcellularLocation>
        <location evidence="2">Golgi apparatus</location>
    </subcellularLocation>
    <subcellularLocation>
        <location evidence="3">Nucleus</location>
        <location evidence="3">Nucleolus</location>
    </subcellularLocation>
</comment>
<dbReference type="GO" id="GO:0006915">
    <property type="term" value="P:apoptotic process"/>
    <property type="evidence" value="ECO:0007669"/>
    <property type="project" value="UniProtKB-KW"/>
</dbReference>
<dbReference type="PROSITE" id="PS00107">
    <property type="entry name" value="PROTEIN_KINASE_ATP"/>
    <property type="match status" value="1"/>
</dbReference>
<evidence type="ECO:0000256" key="15">
    <source>
        <dbReference type="ARBA" id="ARBA00023242"/>
    </source>
</evidence>
<evidence type="ECO:0000256" key="5">
    <source>
        <dbReference type="ARBA" id="ARBA00022527"/>
    </source>
</evidence>
<dbReference type="FunFam" id="3.30.200.20:FF:000091">
    <property type="entry name" value="Serine/threonine-protein kinase PLK"/>
    <property type="match status" value="1"/>
</dbReference>
<evidence type="ECO:0000259" key="22">
    <source>
        <dbReference type="PROSITE" id="PS50011"/>
    </source>
</evidence>
<sequence length="620" mass="70330">AAPAPRPESPLRRAMESAGLYPPLPAARLPQDRPEASPTLPPRATETTRIITDPLSGRSYCRGRLLGKGGFARCYEMTDLSSNKTYAVKVIPHSRVAKPHQREKITNEIELHRDLHHKHIVKFSHHFEDSESIYIFLEHCSRKSLAHIWKARHTLLEPEVRYYLKQIISGLKYLHLKGILHRDLKLGNFFINENMELKVGDFGLAASRADPVLSRRTICGTPNYLAPEVLLRQGHGPESDVWSLGCVMYTLLCGNPPFETSDLKETYRCIKQVDYMLPTFLSVPARHLIAGILKRNPQDRLTLEEILDHEFFKGYTPEKLPPSSCVMAPDLCPPNPAKSLFAKVTKTLFGKKKPKGKADKDDISKLVTGLMKTSICRQMSYKTLEGNEVRRAELIPKPSSACLGWGGELGRTELLTPLSIPSADRNPASLARHEQFVWVSKWVDYSNKYGFGYQLSNRSIGVLFNDGTHMMLSPNHKMVHYNFTNSRHIAFPVSAIPEQLQGQMSVLRYFASYMEQHLMKGGDLPSIDDLGQPALLLQWVKTDQALFMLFSNGTLQVNFCNDHTKVIISKPDHSCLVTYINRERNSYTYKLCSIQELGCSPELQHRLRYILKLLQERAEA</sequence>
<dbReference type="Ensembl" id="ENSNPET00000019281.1">
    <property type="protein sequence ID" value="ENSNPEP00000018796.1"/>
    <property type="gene ID" value="ENSNPEG00000014017.1"/>
</dbReference>
<keyword evidence="4" id="KW-0963">Cytoplasm</keyword>
<dbReference type="SUPFAM" id="SSF56112">
    <property type="entry name" value="Protein kinase-like (PK-like)"/>
    <property type="match status" value="1"/>
</dbReference>
<evidence type="ECO:0000256" key="7">
    <source>
        <dbReference type="ARBA" id="ARBA00022703"/>
    </source>
</evidence>
<keyword evidence="11 20" id="KW-0418">Kinase</keyword>
<dbReference type="Gene3D" id="1.10.510.10">
    <property type="entry name" value="Transferase(Phosphotransferase) domain 1"/>
    <property type="match status" value="1"/>
</dbReference>
<protein>
    <recommendedName>
        <fullName evidence="20">Serine/threonine-protein kinase PLK</fullName>
        <ecNumber evidence="20">2.7.11.21</ecNumber>
    </recommendedName>
    <alternativeName>
        <fullName evidence="20">Polo-like kinase</fullName>
    </alternativeName>
</protein>
<dbReference type="Gene3D" id="3.30.1120.30">
    <property type="entry name" value="POLO box domain"/>
    <property type="match status" value="2"/>
</dbReference>
<evidence type="ECO:0000256" key="6">
    <source>
        <dbReference type="ARBA" id="ARBA00022679"/>
    </source>
</evidence>
<keyword evidence="7" id="KW-0053">Apoptosis</keyword>